<accession>A0AAE1TLV6</accession>
<feature type="region of interest" description="Disordered" evidence="1">
    <location>
        <begin position="93"/>
        <end position="114"/>
    </location>
</feature>
<name>A0AAE1TLV6_9EUCA</name>
<protein>
    <submittedName>
        <fullName evidence="2">Uncharacterized protein</fullName>
    </submittedName>
</protein>
<dbReference type="AlphaFoldDB" id="A0AAE1TLV6"/>
<evidence type="ECO:0000313" key="3">
    <source>
        <dbReference type="Proteomes" id="UP001292094"/>
    </source>
</evidence>
<feature type="non-terminal residue" evidence="2">
    <location>
        <position position="1"/>
    </location>
</feature>
<gene>
    <name evidence="2" type="ORF">Pmani_038929</name>
</gene>
<keyword evidence="3" id="KW-1185">Reference proteome</keyword>
<dbReference type="Proteomes" id="UP001292094">
    <property type="component" value="Unassembled WGS sequence"/>
</dbReference>
<sequence>MDTEGWMKVGDSPGEDWGLWLRDSEDPRWPGRRGRRTANEDFLVLDRSVKVNSEEEAGINSGSQQHTQTNRLLLKRHQYYEVRSDEVIQIYASRTRPEKTPLARKGHWNTEGHE</sequence>
<reference evidence="2" key="1">
    <citation type="submission" date="2023-11" db="EMBL/GenBank/DDBJ databases">
        <title>Genome assemblies of two species of porcelain crab, Petrolisthes cinctipes and Petrolisthes manimaculis (Anomura: Porcellanidae).</title>
        <authorList>
            <person name="Angst P."/>
        </authorList>
    </citation>
    <scope>NUCLEOTIDE SEQUENCE</scope>
    <source>
        <strain evidence="2">PB745_02</strain>
        <tissue evidence="2">Gill</tissue>
    </source>
</reference>
<evidence type="ECO:0000313" key="2">
    <source>
        <dbReference type="EMBL" id="KAK4288019.1"/>
    </source>
</evidence>
<organism evidence="2 3">
    <name type="scientific">Petrolisthes manimaculis</name>
    <dbReference type="NCBI Taxonomy" id="1843537"/>
    <lineage>
        <taxon>Eukaryota</taxon>
        <taxon>Metazoa</taxon>
        <taxon>Ecdysozoa</taxon>
        <taxon>Arthropoda</taxon>
        <taxon>Crustacea</taxon>
        <taxon>Multicrustacea</taxon>
        <taxon>Malacostraca</taxon>
        <taxon>Eumalacostraca</taxon>
        <taxon>Eucarida</taxon>
        <taxon>Decapoda</taxon>
        <taxon>Pleocyemata</taxon>
        <taxon>Anomura</taxon>
        <taxon>Galatheoidea</taxon>
        <taxon>Porcellanidae</taxon>
        <taxon>Petrolisthes</taxon>
    </lineage>
</organism>
<dbReference type="EMBL" id="JAWZYT010006523">
    <property type="protein sequence ID" value="KAK4288019.1"/>
    <property type="molecule type" value="Genomic_DNA"/>
</dbReference>
<evidence type="ECO:0000256" key="1">
    <source>
        <dbReference type="SAM" id="MobiDB-lite"/>
    </source>
</evidence>
<comment type="caution">
    <text evidence="2">The sequence shown here is derived from an EMBL/GenBank/DDBJ whole genome shotgun (WGS) entry which is preliminary data.</text>
</comment>
<proteinExistence type="predicted"/>